<dbReference type="Pfam" id="PF00646">
    <property type="entry name" value="F-box"/>
    <property type="match status" value="1"/>
</dbReference>
<gene>
    <name evidence="2" type="ORF">yc1106_10051</name>
</gene>
<dbReference type="VEuPathDB" id="FungiDB:yc1106_10051"/>
<protein>
    <recommendedName>
        <fullName evidence="1">F-box domain-containing protein</fullName>
    </recommendedName>
</protein>
<dbReference type="AlphaFoldDB" id="A0A9Q9DXC2"/>
<dbReference type="InterPro" id="IPR036047">
    <property type="entry name" value="F-box-like_dom_sf"/>
</dbReference>
<evidence type="ECO:0000313" key="3">
    <source>
        <dbReference type="Proteomes" id="UP001056012"/>
    </source>
</evidence>
<dbReference type="EMBL" id="CP089281">
    <property type="protein sequence ID" value="USP82777.1"/>
    <property type="molecule type" value="Genomic_DNA"/>
</dbReference>
<evidence type="ECO:0000259" key="1">
    <source>
        <dbReference type="Pfam" id="PF00646"/>
    </source>
</evidence>
<organism evidence="2 3">
    <name type="scientific">Curvularia clavata</name>
    <dbReference type="NCBI Taxonomy" id="95742"/>
    <lineage>
        <taxon>Eukaryota</taxon>
        <taxon>Fungi</taxon>
        <taxon>Dikarya</taxon>
        <taxon>Ascomycota</taxon>
        <taxon>Pezizomycotina</taxon>
        <taxon>Dothideomycetes</taxon>
        <taxon>Pleosporomycetidae</taxon>
        <taxon>Pleosporales</taxon>
        <taxon>Pleosporineae</taxon>
        <taxon>Pleosporaceae</taxon>
        <taxon>Curvularia</taxon>
    </lineage>
</organism>
<dbReference type="InterPro" id="IPR001810">
    <property type="entry name" value="F-box_dom"/>
</dbReference>
<dbReference type="SUPFAM" id="SSF81383">
    <property type="entry name" value="F-box domain"/>
    <property type="match status" value="1"/>
</dbReference>
<evidence type="ECO:0000313" key="2">
    <source>
        <dbReference type="EMBL" id="USP82777.1"/>
    </source>
</evidence>
<keyword evidence="3" id="KW-1185">Reference proteome</keyword>
<dbReference type="OrthoDB" id="3692147at2759"/>
<name>A0A9Q9DXC2_CURCL</name>
<feature type="domain" description="F-box" evidence="1">
    <location>
        <begin position="82"/>
        <end position="122"/>
    </location>
</feature>
<sequence>MRSFLTKLRKWHGNRWHLEAAETREDHKPLKVAVCKAGGRDQRDKRNNQQAQALLLTLSELQRTMDPVMAARVYNDQFCPLLSRLPDELLLCICDSLSGDFVTLFCLRLVSRKLRHLLDSRQRSIWGKRYAAREPLALPHAERLKFALLLQRDDRCNNCMQWNDAHGPQTFDKCKFQPFNPLVTSDKLNHGLLHCYACDSPHYTCRFSSTYQQPLNHEKERICLGTQGSVKLCEHIQITWAAIKAHVDDWRQQQRGREDWQACLDNFNIECQDPIHDTRCMASEALTWPRARLGISRHKPDIVVLNLEWKPHRRIDTLNLTEDGRIPATELRAMFRELRELGPVDVLCPASCRNALPEMAFFYPPSEFGRFVYHKTGEDDKIRPLSALLPPMRLDPLLWWYNCPVPLPALPSDSHLWWYTGYGRGRNKTHLRINPHYIKGAVHGIISSQCLMFRYEKDIKICNTDAITNPDIKINPTHQWLHAMDVETYPHPQGSHIRPLCRDAACANYYKRRKDHCTKDDADEYRTY</sequence>
<reference evidence="2" key="1">
    <citation type="submission" date="2021-12" db="EMBL/GenBank/DDBJ databases">
        <title>Curvularia clavata genome.</title>
        <authorList>
            <person name="Cao Y."/>
        </authorList>
    </citation>
    <scope>NUCLEOTIDE SEQUENCE</scope>
    <source>
        <strain evidence="2">Yc1106</strain>
    </source>
</reference>
<proteinExistence type="predicted"/>
<accession>A0A9Q9DXC2</accession>
<dbReference type="Proteomes" id="UP001056012">
    <property type="component" value="Chromosome 8"/>
</dbReference>